<reference evidence="2 3" key="1">
    <citation type="submission" date="2023-07" db="EMBL/GenBank/DDBJ databases">
        <title>Genomic Encyclopedia of Type Strains, Phase IV (KMG-IV): sequencing the most valuable type-strain genomes for metagenomic binning, comparative biology and taxonomic classification.</title>
        <authorList>
            <person name="Goeker M."/>
        </authorList>
    </citation>
    <scope>NUCLEOTIDE SEQUENCE [LARGE SCALE GENOMIC DNA]</scope>
    <source>
        <strain evidence="2 3">DSM 15448</strain>
    </source>
</reference>
<protein>
    <submittedName>
        <fullName evidence="2">Uncharacterized protein</fullName>
    </submittedName>
</protein>
<keyword evidence="3" id="KW-1185">Reference proteome</keyword>
<dbReference type="EMBL" id="JAUSUP010000005">
    <property type="protein sequence ID" value="MDQ0352078.1"/>
    <property type="molecule type" value="Genomic_DNA"/>
</dbReference>
<evidence type="ECO:0000256" key="1">
    <source>
        <dbReference type="SAM" id="Phobius"/>
    </source>
</evidence>
<comment type="caution">
    <text evidence="2">The sequence shown here is derived from an EMBL/GenBank/DDBJ whole genome shotgun (WGS) entry which is preliminary data.</text>
</comment>
<name>A0ABU0DUV3_9BACI</name>
<dbReference type="Proteomes" id="UP001236723">
    <property type="component" value="Unassembled WGS sequence"/>
</dbReference>
<dbReference type="RefSeq" id="WP_307068331.1">
    <property type="nucleotide sequence ID" value="NZ_JAUSUP010000005.1"/>
</dbReference>
<keyword evidence="1" id="KW-0812">Transmembrane</keyword>
<organism evidence="2 3">
    <name type="scientific">Alkalibacillus filiformis</name>
    <dbReference type="NCBI Taxonomy" id="200990"/>
    <lineage>
        <taxon>Bacteria</taxon>
        <taxon>Bacillati</taxon>
        <taxon>Bacillota</taxon>
        <taxon>Bacilli</taxon>
        <taxon>Bacillales</taxon>
        <taxon>Bacillaceae</taxon>
        <taxon>Alkalibacillus</taxon>
    </lineage>
</organism>
<feature type="transmembrane region" description="Helical" evidence="1">
    <location>
        <begin position="50"/>
        <end position="66"/>
    </location>
</feature>
<keyword evidence="1" id="KW-1133">Transmembrane helix</keyword>
<evidence type="ECO:0000313" key="2">
    <source>
        <dbReference type="EMBL" id="MDQ0352078.1"/>
    </source>
</evidence>
<keyword evidence="1" id="KW-0472">Membrane</keyword>
<accession>A0ABU0DUV3</accession>
<gene>
    <name evidence="2" type="ORF">J2R98_001912</name>
</gene>
<proteinExistence type="predicted"/>
<sequence length="77" mass="9175">MKAFAKVLIWVGILSVLIGLIPVIFVYPNKDWDSVIEFVNYTVFVADERLLWQVGTVIWLFGIWRLRKERKKGRIFY</sequence>
<evidence type="ECO:0000313" key="3">
    <source>
        <dbReference type="Proteomes" id="UP001236723"/>
    </source>
</evidence>
<feature type="transmembrane region" description="Helical" evidence="1">
    <location>
        <begin position="7"/>
        <end position="27"/>
    </location>
</feature>